<organism evidence="3 4">
    <name type="scientific">Haloferula luteola</name>
    <dbReference type="NCBI Taxonomy" id="595692"/>
    <lineage>
        <taxon>Bacteria</taxon>
        <taxon>Pseudomonadati</taxon>
        <taxon>Verrucomicrobiota</taxon>
        <taxon>Verrucomicrobiia</taxon>
        <taxon>Verrucomicrobiales</taxon>
        <taxon>Verrucomicrobiaceae</taxon>
        <taxon>Haloferula</taxon>
    </lineage>
</organism>
<feature type="transmembrane region" description="Helical" evidence="1">
    <location>
        <begin position="99"/>
        <end position="116"/>
    </location>
</feature>
<keyword evidence="4" id="KW-1185">Reference proteome</keyword>
<dbReference type="EMBL" id="JACHFD010000009">
    <property type="protein sequence ID" value="MBB5351842.1"/>
    <property type="molecule type" value="Genomic_DNA"/>
</dbReference>
<dbReference type="GO" id="GO:0005975">
    <property type="term" value="P:carbohydrate metabolic process"/>
    <property type="evidence" value="ECO:0007669"/>
    <property type="project" value="InterPro"/>
</dbReference>
<protein>
    <submittedName>
        <fullName evidence="3">Peptidoglycan/xylan/chitin deacetylase (PgdA/CDA1 family)/Flp pilus assembly pilin Flp</fullName>
    </submittedName>
</protein>
<dbReference type="Pfam" id="PF01522">
    <property type="entry name" value="Polysacc_deac_1"/>
    <property type="match status" value="1"/>
</dbReference>
<dbReference type="AlphaFoldDB" id="A0A840V1G9"/>
<evidence type="ECO:0000256" key="1">
    <source>
        <dbReference type="SAM" id="Phobius"/>
    </source>
</evidence>
<accession>A0A840V1G9</accession>
<feature type="transmembrane region" description="Helical" evidence="1">
    <location>
        <begin position="184"/>
        <end position="205"/>
    </location>
</feature>
<feature type="domain" description="NodB homology" evidence="2">
    <location>
        <begin position="219"/>
        <end position="394"/>
    </location>
</feature>
<dbReference type="Gene3D" id="3.20.20.370">
    <property type="entry name" value="Glycoside hydrolase/deacetylase"/>
    <property type="match status" value="1"/>
</dbReference>
<dbReference type="InterPro" id="IPR011330">
    <property type="entry name" value="Glyco_hydro/deAcase_b/a-brl"/>
</dbReference>
<dbReference type="InterPro" id="IPR050248">
    <property type="entry name" value="Polysacc_deacetylase_ArnD"/>
</dbReference>
<keyword evidence="1" id="KW-0472">Membrane</keyword>
<name>A0A840V1G9_9BACT</name>
<feature type="transmembrane region" description="Helical" evidence="1">
    <location>
        <begin position="122"/>
        <end position="147"/>
    </location>
</feature>
<dbReference type="PROSITE" id="PS51677">
    <property type="entry name" value="NODB"/>
    <property type="match status" value="1"/>
</dbReference>
<keyword evidence="1" id="KW-0812">Transmembrane</keyword>
<gene>
    <name evidence="3" type="ORF">HNR46_002081</name>
</gene>
<dbReference type="Proteomes" id="UP000557717">
    <property type="component" value="Unassembled WGS sequence"/>
</dbReference>
<dbReference type="InterPro" id="IPR002509">
    <property type="entry name" value="NODB_dom"/>
</dbReference>
<keyword evidence="1" id="KW-1133">Transmembrane helix</keyword>
<dbReference type="CDD" id="cd10917">
    <property type="entry name" value="CE4_NodB_like_6s_7s"/>
    <property type="match status" value="1"/>
</dbReference>
<dbReference type="SUPFAM" id="SSF88713">
    <property type="entry name" value="Glycoside hydrolase/deacetylase"/>
    <property type="match status" value="1"/>
</dbReference>
<proteinExistence type="predicted"/>
<feature type="transmembrane region" description="Helical" evidence="1">
    <location>
        <begin position="42"/>
        <end position="64"/>
    </location>
</feature>
<comment type="caution">
    <text evidence="3">The sequence shown here is derived from an EMBL/GenBank/DDBJ whole genome shotgun (WGS) entry which is preliminary data.</text>
</comment>
<feature type="transmembrane region" description="Helical" evidence="1">
    <location>
        <begin position="159"/>
        <end position="178"/>
    </location>
</feature>
<dbReference type="PANTHER" id="PTHR10587">
    <property type="entry name" value="GLYCOSYL TRANSFERASE-RELATED"/>
    <property type="match status" value="1"/>
</dbReference>
<sequence>MRRLQSESTRAATPLFWRLSGPREDFRGERKLRAQGEGLNRLEFAVLAAVIPAVVVVAVLDALWRLGGPWVAWGGVLPVSGLALHAVAVLPGGARPAGGFWKVAILLGLWSIWILSLPDGGWVRGVALATVIFLSLQVGVGLVGGVWSRLMRVQGWVGVVARLLAGVLVHLPALAYGWKTGGGVVEVLLFLGTGLLWVWGTFLPGSQLFGPTARMVEGEGVLVTVDDGPDPVDTPALLDRLDQHGVKAVFFVIGEKVRQHPELAREIVARGHELGNHTMTHPQATMWCAGPWRTRREIVDCQRAIEEVTGQRPRWYRAPVGHRNYFTHPFASELGLEVVAWSRRGFDTVERDVRKIVSAITREVGDGDVLLLHEATPVAVEVMEGVLERVAPRA</sequence>
<reference evidence="3 4" key="1">
    <citation type="submission" date="2020-08" db="EMBL/GenBank/DDBJ databases">
        <title>Genomic Encyclopedia of Type Strains, Phase IV (KMG-IV): sequencing the most valuable type-strain genomes for metagenomic binning, comparative biology and taxonomic classification.</title>
        <authorList>
            <person name="Goeker M."/>
        </authorList>
    </citation>
    <scope>NUCLEOTIDE SEQUENCE [LARGE SCALE GENOMIC DNA]</scope>
    <source>
        <strain evidence="3 4">YC6886</strain>
    </source>
</reference>
<dbReference type="PANTHER" id="PTHR10587:SF137">
    <property type="entry name" value="4-DEOXY-4-FORMAMIDO-L-ARABINOSE-PHOSPHOUNDECAPRENOL DEFORMYLASE ARND-RELATED"/>
    <property type="match status" value="1"/>
</dbReference>
<dbReference type="RefSeq" id="WP_184018372.1">
    <property type="nucleotide sequence ID" value="NZ_JACHFD010000009.1"/>
</dbReference>
<evidence type="ECO:0000313" key="4">
    <source>
        <dbReference type="Proteomes" id="UP000557717"/>
    </source>
</evidence>
<dbReference type="GO" id="GO:0016810">
    <property type="term" value="F:hydrolase activity, acting on carbon-nitrogen (but not peptide) bonds"/>
    <property type="evidence" value="ECO:0007669"/>
    <property type="project" value="InterPro"/>
</dbReference>
<evidence type="ECO:0000313" key="3">
    <source>
        <dbReference type="EMBL" id="MBB5351842.1"/>
    </source>
</evidence>
<evidence type="ECO:0000259" key="2">
    <source>
        <dbReference type="PROSITE" id="PS51677"/>
    </source>
</evidence>
<feature type="transmembrane region" description="Helical" evidence="1">
    <location>
        <begin position="70"/>
        <end position="92"/>
    </location>
</feature>